<feature type="transmembrane region" description="Helical" evidence="9">
    <location>
        <begin position="152"/>
        <end position="173"/>
    </location>
</feature>
<reference evidence="11 12" key="1">
    <citation type="journal article" date="2016" name="Proc. Natl. Acad. Sci. U.S.A.">
        <title>Comparative genomics of biotechnologically important yeasts.</title>
        <authorList>
            <person name="Riley R."/>
            <person name="Haridas S."/>
            <person name="Wolfe K.H."/>
            <person name="Lopes M.R."/>
            <person name="Hittinger C.T."/>
            <person name="Goeker M."/>
            <person name="Salamov A.A."/>
            <person name="Wisecaver J.H."/>
            <person name="Long T.M."/>
            <person name="Calvey C.H."/>
            <person name="Aerts A.L."/>
            <person name="Barry K.W."/>
            <person name="Choi C."/>
            <person name="Clum A."/>
            <person name="Coughlan A.Y."/>
            <person name="Deshpande S."/>
            <person name="Douglass A.P."/>
            <person name="Hanson S.J."/>
            <person name="Klenk H.-P."/>
            <person name="LaButti K.M."/>
            <person name="Lapidus A."/>
            <person name="Lindquist E.A."/>
            <person name="Lipzen A.M."/>
            <person name="Meier-Kolthoff J.P."/>
            <person name="Ohm R.A."/>
            <person name="Otillar R.P."/>
            <person name="Pangilinan J.L."/>
            <person name="Peng Y."/>
            <person name="Rokas A."/>
            <person name="Rosa C.A."/>
            <person name="Scheuner C."/>
            <person name="Sibirny A.A."/>
            <person name="Slot J.C."/>
            <person name="Stielow J.B."/>
            <person name="Sun H."/>
            <person name="Kurtzman C.P."/>
            <person name="Blackwell M."/>
            <person name="Grigoriev I.V."/>
            <person name="Jeffries T.W."/>
        </authorList>
    </citation>
    <scope>NUCLEOTIDE SEQUENCE [LARGE SCALE GENOMIC DNA]</scope>
    <source>
        <strain evidence="12">ATCC 58044 / CBS 1984 / NCYC 433 / NRRL Y-366-8</strain>
    </source>
</reference>
<dbReference type="PRINTS" id="PR00171">
    <property type="entry name" value="SUGRTRNSPORT"/>
</dbReference>
<feature type="transmembrane region" description="Helical" evidence="9">
    <location>
        <begin position="96"/>
        <end position="116"/>
    </location>
</feature>
<keyword evidence="6 9" id="KW-0472">Membrane</keyword>
<feature type="transmembrane region" description="Helical" evidence="9">
    <location>
        <begin position="217"/>
        <end position="236"/>
    </location>
</feature>
<proteinExistence type="inferred from homology"/>
<feature type="region of interest" description="Disordered" evidence="8">
    <location>
        <begin position="1"/>
        <end position="25"/>
    </location>
</feature>
<dbReference type="EMBL" id="KV454213">
    <property type="protein sequence ID" value="ODQ57582.1"/>
    <property type="molecule type" value="Genomic_DNA"/>
</dbReference>
<evidence type="ECO:0000256" key="2">
    <source>
        <dbReference type="ARBA" id="ARBA00010992"/>
    </source>
</evidence>
<dbReference type="GO" id="GO:0005351">
    <property type="term" value="F:carbohydrate:proton symporter activity"/>
    <property type="evidence" value="ECO:0007669"/>
    <property type="project" value="TreeGrafter"/>
</dbReference>
<dbReference type="RefSeq" id="XP_019036789.1">
    <property type="nucleotide sequence ID" value="XM_019186547.1"/>
</dbReference>
<accession>A0A1E3NY14</accession>
<dbReference type="NCBIfam" id="TIGR00879">
    <property type="entry name" value="SP"/>
    <property type="match status" value="1"/>
</dbReference>
<dbReference type="FunFam" id="1.20.1250.20:FF:000061">
    <property type="entry name" value="MFS sugar transporter"/>
    <property type="match status" value="1"/>
</dbReference>
<evidence type="ECO:0000256" key="8">
    <source>
        <dbReference type="SAM" id="MobiDB-lite"/>
    </source>
</evidence>
<evidence type="ECO:0000313" key="11">
    <source>
        <dbReference type="EMBL" id="ODQ57582.1"/>
    </source>
</evidence>
<evidence type="ECO:0000256" key="9">
    <source>
        <dbReference type="SAM" id="Phobius"/>
    </source>
</evidence>
<feature type="transmembrane region" description="Helical" evidence="9">
    <location>
        <begin position="413"/>
        <end position="436"/>
    </location>
</feature>
<dbReference type="PROSITE" id="PS00216">
    <property type="entry name" value="SUGAR_TRANSPORT_1"/>
    <property type="match status" value="1"/>
</dbReference>
<protein>
    <recommendedName>
        <fullName evidence="10">Major facilitator superfamily (MFS) profile domain-containing protein</fullName>
    </recommendedName>
</protein>
<dbReference type="SUPFAM" id="SSF103473">
    <property type="entry name" value="MFS general substrate transporter"/>
    <property type="match status" value="1"/>
</dbReference>
<comment type="subcellular location">
    <subcellularLocation>
        <location evidence="1">Membrane</location>
        <topology evidence="1">Multi-pass membrane protein</topology>
    </subcellularLocation>
</comment>
<name>A0A1E3NY14_WICAA</name>
<evidence type="ECO:0000256" key="6">
    <source>
        <dbReference type="ARBA" id="ARBA00023136"/>
    </source>
</evidence>
<keyword evidence="3 7" id="KW-0813">Transport</keyword>
<dbReference type="InterPro" id="IPR003663">
    <property type="entry name" value="Sugar/inositol_transpt"/>
</dbReference>
<feature type="transmembrane region" description="Helical" evidence="9">
    <location>
        <begin position="185"/>
        <end position="211"/>
    </location>
</feature>
<sequence length="565" mass="62714">MVLHDEYKGSLNSPAPSSSEDTNQRAAANLDDPSKIYSFMGQSGKTLSWFVSVIAGVGFLLFGYDQGVMGSLLTQDTFRHTFPEIDTVDDGSKSTYQGFVVAVYEVGCLVGALFTMWYGDKVGRRKTIFTGCCVMIVGAIIQAAAYSTGQLIAGRIIAGLGNGMNTSTVPVWQSECAKPDQRGKLVMIQGSLIACGIMISYWIDFAFYFIHWSSASWRFPIAFQIIFPVIIVPVILKLPESPRWLLKVGKVQDAIKVFSALEGVPANDPYVQRELEEVETAIAKEETGPNVTTKRKFRELFRQGPQRNFHRVCLAFWNQVFQQITGINLITYYAGTIFQQYIGMSPLNSRILAACNGTEYFMASWLAFFTIEHFGRRKLMIFGALGQAFTMAILTGTNWAADPANKDNSGAGIAAAVFLFVFNSFFAVGWLGMTWLYPAEITPLSIRGMTNGLSTAANWAFNFMVVMITPVAFENIGAYTYTIFAAINLCLVPAVFFLYPETSGRTLEEMDVIFEMSDPWKPWEAVHNANTLPHEYKNGQFMDVEKAEASHTENVGVFQENHSSV</sequence>
<dbReference type="PANTHER" id="PTHR48022">
    <property type="entry name" value="PLASTIDIC GLUCOSE TRANSPORTER 4"/>
    <property type="match status" value="1"/>
</dbReference>
<evidence type="ECO:0000256" key="3">
    <source>
        <dbReference type="ARBA" id="ARBA00022448"/>
    </source>
</evidence>
<dbReference type="PROSITE" id="PS50850">
    <property type="entry name" value="MFS"/>
    <property type="match status" value="1"/>
</dbReference>
<feature type="transmembrane region" description="Helical" evidence="9">
    <location>
        <begin position="479"/>
        <end position="499"/>
    </location>
</feature>
<evidence type="ECO:0000313" key="12">
    <source>
        <dbReference type="Proteomes" id="UP000094112"/>
    </source>
</evidence>
<dbReference type="InterPro" id="IPR005829">
    <property type="entry name" value="Sugar_transporter_CS"/>
</dbReference>
<dbReference type="GO" id="GO:0016020">
    <property type="term" value="C:membrane"/>
    <property type="evidence" value="ECO:0007669"/>
    <property type="project" value="UniProtKB-SubCell"/>
</dbReference>
<feature type="transmembrane region" description="Helical" evidence="9">
    <location>
        <begin position="128"/>
        <end position="146"/>
    </location>
</feature>
<organism evidence="11 12">
    <name type="scientific">Wickerhamomyces anomalus (strain ATCC 58044 / CBS 1984 / NCYC 433 / NRRL Y-366-8)</name>
    <name type="common">Yeast</name>
    <name type="synonym">Hansenula anomala</name>
    <dbReference type="NCBI Taxonomy" id="683960"/>
    <lineage>
        <taxon>Eukaryota</taxon>
        <taxon>Fungi</taxon>
        <taxon>Dikarya</taxon>
        <taxon>Ascomycota</taxon>
        <taxon>Saccharomycotina</taxon>
        <taxon>Saccharomycetes</taxon>
        <taxon>Phaffomycetales</taxon>
        <taxon>Wickerhamomycetaceae</taxon>
        <taxon>Wickerhamomyces</taxon>
    </lineage>
</organism>
<dbReference type="PANTHER" id="PTHR48022:SF68">
    <property type="entry name" value="MAJOR FACILITATOR SUPERFAMILY (MFS) PROFILE DOMAIN-CONTAINING PROTEIN-RELATED"/>
    <property type="match status" value="1"/>
</dbReference>
<keyword evidence="5 9" id="KW-1133">Transmembrane helix</keyword>
<feature type="transmembrane region" description="Helical" evidence="9">
    <location>
        <begin position="456"/>
        <end position="473"/>
    </location>
</feature>
<feature type="transmembrane region" description="Helical" evidence="9">
    <location>
        <begin position="47"/>
        <end position="64"/>
    </location>
</feature>
<dbReference type="InterPro" id="IPR036259">
    <property type="entry name" value="MFS_trans_sf"/>
</dbReference>
<keyword evidence="4 9" id="KW-0812">Transmembrane</keyword>
<comment type="similarity">
    <text evidence="2 7">Belongs to the major facilitator superfamily. Sugar transporter (TC 2.A.1.1) family.</text>
</comment>
<feature type="domain" description="Major facilitator superfamily (MFS) profile" evidence="10">
    <location>
        <begin position="51"/>
        <end position="503"/>
    </location>
</feature>
<evidence type="ECO:0000256" key="5">
    <source>
        <dbReference type="ARBA" id="ARBA00022989"/>
    </source>
</evidence>
<dbReference type="Pfam" id="PF00083">
    <property type="entry name" value="Sugar_tr"/>
    <property type="match status" value="1"/>
</dbReference>
<dbReference type="InterPro" id="IPR005828">
    <property type="entry name" value="MFS_sugar_transport-like"/>
</dbReference>
<dbReference type="InterPro" id="IPR050360">
    <property type="entry name" value="MFS_Sugar_Transporters"/>
</dbReference>
<dbReference type="OrthoDB" id="6133115at2759"/>
<gene>
    <name evidence="11" type="ORF">WICANDRAFT_96888</name>
</gene>
<evidence type="ECO:0000256" key="4">
    <source>
        <dbReference type="ARBA" id="ARBA00022692"/>
    </source>
</evidence>
<dbReference type="Gene3D" id="1.20.1250.20">
    <property type="entry name" value="MFS general substrate transporter like domains"/>
    <property type="match status" value="1"/>
</dbReference>
<feature type="transmembrane region" description="Helical" evidence="9">
    <location>
        <begin position="379"/>
        <end position="401"/>
    </location>
</feature>
<dbReference type="InterPro" id="IPR020846">
    <property type="entry name" value="MFS_dom"/>
</dbReference>
<feature type="compositionally biased region" description="Polar residues" evidence="8">
    <location>
        <begin position="10"/>
        <end position="25"/>
    </location>
</feature>
<dbReference type="GeneID" id="30203793"/>
<evidence type="ECO:0000259" key="10">
    <source>
        <dbReference type="PROSITE" id="PS50850"/>
    </source>
</evidence>
<evidence type="ECO:0000256" key="1">
    <source>
        <dbReference type="ARBA" id="ARBA00004141"/>
    </source>
</evidence>
<dbReference type="Proteomes" id="UP000094112">
    <property type="component" value="Unassembled WGS sequence"/>
</dbReference>
<dbReference type="STRING" id="683960.A0A1E3NY14"/>
<evidence type="ECO:0000256" key="7">
    <source>
        <dbReference type="RuleBase" id="RU003346"/>
    </source>
</evidence>
<dbReference type="AlphaFoldDB" id="A0A1E3NY14"/>
<keyword evidence="12" id="KW-1185">Reference proteome</keyword>